<keyword evidence="4" id="KW-0158">Chromosome</keyword>
<protein>
    <recommendedName>
        <fullName evidence="10">Structural maintenance of chromosomes protein</fullName>
    </recommendedName>
</protein>
<organism evidence="14 15">
    <name type="scientific">Edaphochlamys debaryana</name>
    <dbReference type="NCBI Taxonomy" id="47281"/>
    <lineage>
        <taxon>Eukaryota</taxon>
        <taxon>Viridiplantae</taxon>
        <taxon>Chlorophyta</taxon>
        <taxon>core chlorophytes</taxon>
        <taxon>Chlorophyceae</taxon>
        <taxon>CS clade</taxon>
        <taxon>Chlamydomonadales</taxon>
        <taxon>Chlamydomonadales incertae sedis</taxon>
        <taxon>Edaphochlamys</taxon>
    </lineage>
</organism>
<evidence type="ECO:0000256" key="6">
    <source>
        <dbReference type="ARBA" id="ARBA00022776"/>
    </source>
</evidence>
<dbReference type="Pfam" id="PF02463">
    <property type="entry name" value="SMC_N"/>
    <property type="match status" value="1"/>
</dbReference>
<evidence type="ECO:0000313" key="15">
    <source>
        <dbReference type="Proteomes" id="UP000612055"/>
    </source>
</evidence>
<dbReference type="PIRSF" id="PIRSF005719">
    <property type="entry name" value="SMC"/>
    <property type="match status" value="1"/>
</dbReference>
<feature type="coiled-coil region" evidence="11">
    <location>
        <begin position="358"/>
        <end position="392"/>
    </location>
</feature>
<evidence type="ECO:0000256" key="3">
    <source>
        <dbReference type="ARBA" id="ARBA00005597"/>
    </source>
</evidence>
<evidence type="ECO:0000259" key="13">
    <source>
        <dbReference type="SMART" id="SM00968"/>
    </source>
</evidence>
<feature type="compositionally biased region" description="Polar residues" evidence="12">
    <location>
        <begin position="849"/>
        <end position="861"/>
    </location>
</feature>
<feature type="domain" description="SMC hinge" evidence="13">
    <location>
        <begin position="547"/>
        <end position="664"/>
    </location>
</feature>
<feature type="region of interest" description="Disordered" evidence="12">
    <location>
        <begin position="974"/>
        <end position="1042"/>
    </location>
</feature>
<feature type="compositionally biased region" description="Acidic residues" evidence="12">
    <location>
        <begin position="1002"/>
        <end position="1020"/>
    </location>
</feature>
<gene>
    <name evidence="14" type="ORF">HYH03_012263</name>
</gene>
<evidence type="ECO:0000256" key="2">
    <source>
        <dbReference type="ARBA" id="ARBA00004286"/>
    </source>
</evidence>
<dbReference type="OrthoDB" id="5575062at2759"/>
<dbReference type="InterPro" id="IPR003395">
    <property type="entry name" value="RecF/RecN/SMC_N"/>
</dbReference>
<feature type="compositionally biased region" description="Gly residues" evidence="12">
    <location>
        <begin position="1301"/>
        <end position="1312"/>
    </location>
</feature>
<dbReference type="EMBL" id="JAEHOE010000075">
    <property type="protein sequence ID" value="KAG2489243.1"/>
    <property type="molecule type" value="Genomic_DNA"/>
</dbReference>
<dbReference type="InterPro" id="IPR027417">
    <property type="entry name" value="P-loop_NTPase"/>
</dbReference>
<dbReference type="InterPro" id="IPR024704">
    <property type="entry name" value="SMC"/>
</dbReference>
<dbReference type="Gene3D" id="3.40.50.300">
    <property type="entry name" value="P-loop containing nucleotide triphosphate hydrolases"/>
    <property type="match status" value="2"/>
</dbReference>
<name>A0A835XS73_9CHLO</name>
<keyword evidence="7 11" id="KW-0175">Coiled coil</keyword>
<dbReference type="Gene3D" id="3.30.70.1620">
    <property type="match status" value="1"/>
</dbReference>
<evidence type="ECO:0000256" key="1">
    <source>
        <dbReference type="ARBA" id="ARBA00004123"/>
    </source>
</evidence>
<dbReference type="GO" id="GO:0008278">
    <property type="term" value="C:cohesin complex"/>
    <property type="evidence" value="ECO:0007669"/>
    <property type="project" value="InterPro"/>
</dbReference>
<dbReference type="InterPro" id="IPR036277">
    <property type="entry name" value="SMC_hinge_sf"/>
</dbReference>
<evidence type="ECO:0000256" key="8">
    <source>
        <dbReference type="ARBA" id="ARBA00023242"/>
    </source>
</evidence>
<dbReference type="InterPro" id="IPR010935">
    <property type="entry name" value="SMC_hinge"/>
</dbReference>
<evidence type="ECO:0000256" key="10">
    <source>
        <dbReference type="PIRNR" id="PIRNR005719"/>
    </source>
</evidence>
<keyword evidence="6" id="KW-0498">Mitosis</keyword>
<dbReference type="Gene3D" id="1.20.1060.20">
    <property type="match status" value="1"/>
</dbReference>
<dbReference type="PANTHER" id="PTHR18937">
    <property type="entry name" value="STRUCTURAL MAINTENANCE OF CHROMOSOMES SMC FAMILY MEMBER"/>
    <property type="match status" value="1"/>
</dbReference>
<feature type="region of interest" description="Disordered" evidence="12">
    <location>
        <begin position="842"/>
        <end position="886"/>
    </location>
</feature>
<comment type="subcellular location">
    <subcellularLocation>
        <location evidence="2">Chromosome</location>
    </subcellularLocation>
    <subcellularLocation>
        <location evidence="1 10">Nucleus</location>
    </subcellularLocation>
</comment>
<feature type="region of interest" description="Disordered" evidence="12">
    <location>
        <begin position="755"/>
        <end position="778"/>
    </location>
</feature>
<keyword evidence="9" id="KW-0131">Cell cycle</keyword>
<dbReference type="GO" id="GO:0005634">
    <property type="term" value="C:nucleus"/>
    <property type="evidence" value="ECO:0007669"/>
    <property type="project" value="UniProtKB-SubCell"/>
</dbReference>
<dbReference type="GO" id="GO:0016887">
    <property type="term" value="F:ATP hydrolysis activity"/>
    <property type="evidence" value="ECO:0007669"/>
    <property type="project" value="InterPro"/>
</dbReference>
<feature type="compositionally biased region" description="Low complexity" evidence="12">
    <location>
        <begin position="503"/>
        <end position="513"/>
    </location>
</feature>
<feature type="compositionally biased region" description="Acidic residues" evidence="12">
    <location>
        <begin position="983"/>
        <end position="993"/>
    </location>
</feature>
<evidence type="ECO:0000256" key="9">
    <source>
        <dbReference type="ARBA" id="ARBA00023306"/>
    </source>
</evidence>
<dbReference type="GO" id="GO:0007062">
    <property type="term" value="P:sister chromatid cohesion"/>
    <property type="evidence" value="ECO:0007669"/>
    <property type="project" value="InterPro"/>
</dbReference>
<evidence type="ECO:0000256" key="11">
    <source>
        <dbReference type="SAM" id="Coils"/>
    </source>
</evidence>
<dbReference type="InterPro" id="IPR028468">
    <property type="entry name" value="Smc1_ABC"/>
</dbReference>
<proteinExistence type="inferred from homology"/>
<feature type="region of interest" description="Disordered" evidence="12">
    <location>
        <begin position="1298"/>
        <end position="1333"/>
    </location>
</feature>
<feature type="region of interest" description="Disordered" evidence="12">
    <location>
        <begin position="683"/>
        <end position="702"/>
    </location>
</feature>
<comment type="similarity">
    <text evidence="3">Belongs to the SMC family. SMC1 subfamily.</text>
</comment>
<dbReference type="GO" id="GO:0003677">
    <property type="term" value="F:DNA binding"/>
    <property type="evidence" value="ECO:0007669"/>
    <property type="project" value="TreeGrafter"/>
</dbReference>
<evidence type="ECO:0000256" key="4">
    <source>
        <dbReference type="ARBA" id="ARBA00022454"/>
    </source>
</evidence>
<feature type="compositionally biased region" description="Basic and acidic residues" evidence="12">
    <location>
        <begin position="877"/>
        <end position="886"/>
    </location>
</feature>
<feature type="compositionally biased region" description="Basic and acidic residues" evidence="12">
    <location>
        <begin position="514"/>
        <end position="529"/>
    </location>
</feature>
<dbReference type="CDD" id="cd03275">
    <property type="entry name" value="ABC_SMC1_euk"/>
    <property type="match status" value="1"/>
</dbReference>
<dbReference type="SMART" id="SM00968">
    <property type="entry name" value="SMC_hinge"/>
    <property type="match status" value="1"/>
</dbReference>
<feature type="compositionally biased region" description="Acidic residues" evidence="12">
    <location>
        <begin position="1314"/>
        <end position="1328"/>
    </location>
</feature>
<keyword evidence="15" id="KW-1185">Reference proteome</keyword>
<evidence type="ECO:0000256" key="7">
    <source>
        <dbReference type="ARBA" id="ARBA00023054"/>
    </source>
</evidence>
<dbReference type="GO" id="GO:0051301">
    <property type="term" value="P:cell division"/>
    <property type="evidence" value="ECO:0007669"/>
    <property type="project" value="UniProtKB-KW"/>
</dbReference>
<feature type="compositionally biased region" description="Basic and acidic residues" evidence="12">
    <location>
        <begin position="469"/>
        <end position="499"/>
    </location>
</feature>
<dbReference type="GO" id="GO:0005524">
    <property type="term" value="F:ATP binding"/>
    <property type="evidence" value="ECO:0007669"/>
    <property type="project" value="InterPro"/>
</dbReference>
<comment type="caution">
    <text evidence="14">The sequence shown here is derived from an EMBL/GenBank/DDBJ whole genome shotgun (WGS) entry which is preliminary data.</text>
</comment>
<feature type="coiled-coil region" evidence="11">
    <location>
        <begin position="193"/>
        <end position="322"/>
    </location>
</feature>
<accession>A0A835XS73</accession>
<reference evidence="14" key="1">
    <citation type="journal article" date="2020" name="bioRxiv">
        <title>Comparative genomics of Chlamydomonas.</title>
        <authorList>
            <person name="Craig R.J."/>
            <person name="Hasan A.R."/>
            <person name="Ness R.W."/>
            <person name="Keightley P.D."/>
        </authorList>
    </citation>
    <scope>NUCLEOTIDE SEQUENCE</scope>
    <source>
        <strain evidence="14">CCAP 11/70</strain>
    </source>
</reference>
<dbReference type="Proteomes" id="UP000612055">
    <property type="component" value="Unassembled WGS sequence"/>
</dbReference>
<evidence type="ECO:0000313" key="14">
    <source>
        <dbReference type="EMBL" id="KAG2489243.1"/>
    </source>
</evidence>
<keyword evidence="5" id="KW-0132">Cell division</keyword>
<dbReference type="SUPFAM" id="SSF75553">
    <property type="entry name" value="Smc hinge domain"/>
    <property type="match status" value="1"/>
</dbReference>
<keyword evidence="8 10" id="KW-0539">Nucleus</keyword>
<dbReference type="PANTHER" id="PTHR18937:SF12">
    <property type="entry name" value="STRUCTURAL MAINTENANCE OF CHROMOSOMES PROTEIN"/>
    <property type="match status" value="1"/>
</dbReference>
<evidence type="ECO:0000256" key="5">
    <source>
        <dbReference type="ARBA" id="ARBA00022618"/>
    </source>
</evidence>
<dbReference type="SUPFAM" id="SSF52540">
    <property type="entry name" value="P-loop containing nucleoside triphosphate hydrolases"/>
    <property type="match status" value="1"/>
</dbReference>
<evidence type="ECO:0000256" key="12">
    <source>
        <dbReference type="SAM" id="MobiDB-lite"/>
    </source>
</evidence>
<feature type="region of interest" description="Disordered" evidence="12">
    <location>
        <begin position="469"/>
        <end position="529"/>
    </location>
</feature>
<dbReference type="Pfam" id="PF06470">
    <property type="entry name" value="SMC_hinge"/>
    <property type="match status" value="1"/>
</dbReference>
<feature type="compositionally biased region" description="Basic residues" evidence="12">
    <location>
        <begin position="1029"/>
        <end position="1042"/>
    </location>
</feature>
<sequence>MAADAEYHYSQGRIDRLEVENFKSYRGHQHIGPFKAFTAVIGPNGSGKSNLMDAISFVLGVKTTQLRGSLKELLYSDGGATQAEPPRRGFVKLVYVLKEPSPQGGSAERELHFTRAILPTGSGADPEGAGGGFRSEYRIDGRAVSWEAYAARLGSLGILVKVRNFLVFQGDIEAVASKSPAGLTALFEQISGSEALKGRFEALQAARAAAEEKVSLLFTKRKQVLVELKAKKREKEEADKHTRGLEELRGYRSDLAVWQLAVAGRGLREALADQRQAEEALAALQHKSGGSEGRVEALRRLAAGHKKEAAGVEKRMKKLQAERDKKSPALLKAKEALGRLTRDVRAARKAAGDKGAAAAAQEAKLAALRAELEKVDKEEAALQREVDKHYKAHSKSGVGLDSGAMQAEYTRLKIQVGSETSRQATERKALEAEQAADAEVLSQLTARAEQLRGRAAQLRAQAAEAAGKREATAAKLEEDRRSLAEKQKQRQKVQDDRTRSNAQRSGLLQQQERLQGELDGLRMDRSQSRREREAAEMAEKLKQIFPGRVYGKLVTLAKPVQKQYDLALAVALQRDLDSVVVDDERTAKECIEVLREERKPPMNFLPLSFIKVKPLSERLRGLGPHARLAVDLLDMGDRRVERAFHYALGDTVIVDGEAEARRLAFAEGLKVVSLEGTLITKKGAMTGGTAPDSSRGARWDEGQLTRLKQELREVTEKLESLPSGRQLADAEQALAAELSSLGTQIKYAEAEIKEGGRKGAEQEAQAARAEADAGRQEPAIAAARERMEAREAEIERLTAAINAATDRIMADFSRRAGVGSVREWEEAHAAFEARVAERRRELESRRTKSQSQLDYETGRTQQLRREAEAAETEAAEAEARRPALEAEVERAQAAAAAAEGEASALAAQLEELRDKASTVEAQVGELQAAAAEFGKRAAELRRAAAAAGAAVEERAGRMLDLVNTARVEQIRIPRKRRRGGAEGAEEDEEEADAEAGGSGDEAGGDGSDDDEEEEDGGDGDGDAKMKERGARRRRRRGGAAKVRHGDVIDLDELVAGVAGAEGGGGGAADADGGGGGPSATQTASLAAAMSGLVDAMDVSRLTKQQLAADTKREREKAEAELRGRIGALSEALEKEAPNMRAGEQYEAVRAREREQLAALQVAQSEAAAATSEFNNVRGQRHTLFTTAFKHISEQISSIYKALTCSATHPLGGQAYLHLEDEEEPYAGGIKYTAIPPAKRFRDMEQLSGGEKTVAALALLFAIHSFRPSPFFVLDEVDAALDATNVARVAHFIRARTRPRAGGRGGGGAGGAEGAEADEEEEADGEGEGGEGPHGFQSIVISLKDIFYEKADSLVGVCRDLDAACSKTFTFDLSRFEEPLPDA</sequence>